<evidence type="ECO:0000313" key="3">
    <source>
        <dbReference type="Proteomes" id="UP000002541"/>
    </source>
</evidence>
<evidence type="ECO:0000313" key="2">
    <source>
        <dbReference type="EMBL" id="ABE67371.1"/>
    </source>
</evidence>
<evidence type="ECO:0000256" key="1">
    <source>
        <dbReference type="SAM" id="MobiDB-lite"/>
    </source>
</evidence>
<gene>
    <name evidence="2" type="primary">52</name>
    <name evidence="2" type="ORF">PBI_CHE12_52</name>
</gene>
<dbReference type="RefSeq" id="YP_655631.1">
    <property type="nucleotide sequence ID" value="NC_008203.1"/>
</dbReference>
<organism evidence="2 3">
    <name type="scientific">Mycobacterium phage Che12</name>
    <dbReference type="NCBI Taxonomy" id="2911435"/>
    <lineage>
        <taxon>Viruses</taxon>
        <taxon>Duplodnaviria</taxon>
        <taxon>Heunggongvirae</taxon>
        <taxon>Uroviricota</taxon>
        <taxon>Caudoviricetes</taxon>
        <taxon>Fromanvirus</taxon>
        <taxon>Fromanvirus Che12</taxon>
    </lineage>
</organism>
<sequence>MKGTHLSFPDPFDNPPAPAQPQAQAQAPAPAPAEAPQQSPWDNAPASTPAPVVAPASGTGDLSVTFKGDGSYGAAWIVPKYASVDEALVDLGVDPAEVAKLGQGQKWFALFDRAKKMNDHYASLGGGTPPPANNGGGGQPQQQQSRAPQAAQEAPGGEKRYCSHGEMVFKSGVSKAGNAYQLFSCTAPRDQQCKPQYLNNRR</sequence>
<name>Q1A0G5_9CAUD</name>
<dbReference type="OrthoDB" id="14029at10239"/>
<feature type="compositionally biased region" description="Low complexity" evidence="1">
    <location>
        <begin position="20"/>
        <end position="60"/>
    </location>
</feature>
<dbReference type="Proteomes" id="UP000002541">
    <property type="component" value="Segment"/>
</dbReference>
<dbReference type="KEGG" id="vg:4156912"/>
<feature type="region of interest" description="Disordered" evidence="1">
    <location>
        <begin position="121"/>
        <end position="159"/>
    </location>
</feature>
<keyword evidence="3" id="KW-1185">Reference proteome</keyword>
<dbReference type="Pfam" id="PF25690">
    <property type="entry name" value="Phage_gp49"/>
    <property type="match status" value="1"/>
</dbReference>
<feature type="region of interest" description="Disordered" evidence="1">
    <location>
        <begin position="1"/>
        <end position="60"/>
    </location>
</feature>
<dbReference type="InterPro" id="IPR057999">
    <property type="entry name" value="Gp49"/>
</dbReference>
<protein>
    <submittedName>
        <fullName evidence="2">Uncharacterized protein</fullName>
    </submittedName>
</protein>
<feature type="compositionally biased region" description="Low complexity" evidence="1">
    <location>
        <begin position="140"/>
        <end position="155"/>
    </location>
</feature>
<accession>Q1A0G5</accession>
<proteinExistence type="predicted"/>
<dbReference type="EMBL" id="DQ398043">
    <property type="protein sequence ID" value="ABE67371.1"/>
    <property type="molecule type" value="Genomic_DNA"/>
</dbReference>
<reference evidence="2 3" key="1">
    <citation type="journal article" date="2006" name="PLoS Genet.">
        <title>Exploring the mycobacteriophage metaproteome: phage genomics as an educational platform.</title>
        <authorList>
            <person name="Hatfull G.F."/>
            <person name="Pedulla M.L."/>
            <person name="Jacobs-Sera D."/>
            <person name="Cichon P.M."/>
            <person name="Foley A."/>
            <person name="Ford M.E."/>
            <person name="Gonda R.M."/>
            <person name="Houtz J.M."/>
            <person name="Hryckowian A.J."/>
            <person name="Kelchner V.A."/>
            <person name="Namburi S."/>
            <person name="Pajcini K.V."/>
            <person name="Popovich M.G."/>
            <person name="Schleicher D.T."/>
            <person name="Simanek B.Z."/>
            <person name="Smith A.L."/>
            <person name="Zdanowicz G.M."/>
            <person name="Kumar V."/>
            <person name="Peebles C.L."/>
            <person name="Jacobs W.R.Jr."/>
            <person name="Lawrence J.G."/>
            <person name="Hendrix R.W."/>
        </authorList>
    </citation>
    <scope>NUCLEOTIDE SEQUENCE [LARGE SCALE GENOMIC DNA]</scope>
</reference>